<keyword evidence="5" id="KW-0547">Nucleotide-binding</keyword>
<dbReference type="InterPro" id="IPR011990">
    <property type="entry name" value="TPR-like_helical_dom_sf"/>
</dbReference>
<dbReference type="Gene3D" id="1.25.40.10">
    <property type="entry name" value="Tetratricopeptide repeat domain"/>
    <property type="match status" value="1"/>
</dbReference>
<comment type="caution">
    <text evidence="10">The sequence shown here is derived from an EMBL/GenBank/DDBJ whole genome shotgun (WGS) entry which is preliminary data.</text>
</comment>
<protein>
    <recommendedName>
        <fullName evidence="2">histidine kinase</fullName>
        <ecNumber evidence="2">2.7.13.3</ecNumber>
    </recommendedName>
</protein>
<dbReference type="SUPFAM" id="SSF48452">
    <property type="entry name" value="TPR-like"/>
    <property type="match status" value="1"/>
</dbReference>
<keyword evidence="8" id="KW-0472">Membrane</keyword>
<dbReference type="AlphaFoldDB" id="A0A8J3DBE6"/>
<keyword evidence="8" id="KW-1133">Transmembrane helix</keyword>
<dbReference type="Proteomes" id="UP000598271">
    <property type="component" value="Unassembled WGS sequence"/>
</dbReference>
<dbReference type="CDD" id="cd16936">
    <property type="entry name" value="HATPase_RsbW-like"/>
    <property type="match status" value="1"/>
</dbReference>
<evidence type="ECO:0000256" key="1">
    <source>
        <dbReference type="ARBA" id="ARBA00000085"/>
    </source>
</evidence>
<dbReference type="SMART" id="SM00387">
    <property type="entry name" value="HATPase_c"/>
    <property type="match status" value="1"/>
</dbReference>
<evidence type="ECO:0000313" key="11">
    <source>
        <dbReference type="Proteomes" id="UP000598271"/>
    </source>
</evidence>
<dbReference type="SUPFAM" id="SSF55874">
    <property type="entry name" value="ATPase domain of HSP90 chaperone/DNA topoisomerase II/histidine kinase"/>
    <property type="match status" value="1"/>
</dbReference>
<evidence type="ECO:0000259" key="9">
    <source>
        <dbReference type="SMART" id="SM00387"/>
    </source>
</evidence>
<accession>A0A8J3DBE6</accession>
<keyword evidence="7" id="KW-0067">ATP-binding</keyword>
<keyword evidence="11" id="KW-1185">Reference proteome</keyword>
<feature type="transmembrane region" description="Helical" evidence="8">
    <location>
        <begin position="326"/>
        <end position="349"/>
    </location>
</feature>
<dbReference type="InterPro" id="IPR036890">
    <property type="entry name" value="HATPase_C_sf"/>
</dbReference>
<sequence length="567" mass="64502">MLSIGRVLAQDPAFPPIAEKRQHAQEVEREARAKNDSLLLAEAYYLYGKLYAFAGDHVASKTAFLNSLRILEPRGDSYDLGRLYVRLCENSRQISQTRDEIRYAYRAKALFERIKSLKGQVLANATLAQVFERRYPYNPKSQRPDSAVIFLKTAERLNRQIEDSLGMADINLKLGELFLFRHDPRAITHLLEAQKWLHVKKNLRTRLNTQILLGRAYIDAGQPEKGLSEIQSAAQLYKTNGLNDHLLDVTMDRAMLDYYEHTNQWQSAHKRFGELYRKENLQFAAERDGVLARLQVEYETEKKENLLKIQQLELDISNRNHRQDRIVIGVVLFLFLVAGVLSVLFFQLFKKYQGLSLKNEHLVREQNHRAISNLQQISSLLNLQARQLSDIDARQAMEESQLRVQSMSLIQSRLFGSIDSPLIDLTEFIPALANGVLLAYGYAKIDTTYRFDPLHLSPEQTIPLGLILTELVTNACKYAFPGSIDPCLIIGCHRNANQIELTVSDNGPGLDFDSGPGNTATTITPTNSYGLEMIRMQVRQLRGNYYFAESKPGSGTLFTLNFTDSVA</sequence>
<dbReference type="Pfam" id="PF02518">
    <property type="entry name" value="HATPase_c"/>
    <property type="match status" value="1"/>
</dbReference>
<evidence type="ECO:0000256" key="5">
    <source>
        <dbReference type="ARBA" id="ARBA00022741"/>
    </source>
</evidence>
<keyword evidence="3" id="KW-0597">Phosphoprotein</keyword>
<evidence type="ECO:0000256" key="8">
    <source>
        <dbReference type="SAM" id="Phobius"/>
    </source>
</evidence>
<evidence type="ECO:0000256" key="7">
    <source>
        <dbReference type="ARBA" id="ARBA00022840"/>
    </source>
</evidence>
<evidence type="ECO:0000256" key="3">
    <source>
        <dbReference type="ARBA" id="ARBA00022553"/>
    </source>
</evidence>
<evidence type="ECO:0000313" key="10">
    <source>
        <dbReference type="EMBL" id="GHB78156.1"/>
    </source>
</evidence>
<proteinExistence type="predicted"/>
<evidence type="ECO:0000256" key="4">
    <source>
        <dbReference type="ARBA" id="ARBA00022679"/>
    </source>
</evidence>
<dbReference type="PANTHER" id="PTHR41523">
    <property type="entry name" value="TWO-COMPONENT SYSTEM SENSOR PROTEIN"/>
    <property type="match status" value="1"/>
</dbReference>
<dbReference type="Gene3D" id="3.30.565.10">
    <property type="entry name" value="Histidine kinase-like ATPase, C-terminal domain"/>
    <property type="match status" value="1"/>
</dbReference>
<keyword evidence="6" id="KW-0418">Kinase</keyword>
<dbReference type="InterPro" id="IPR003594">
    <property type="entry name" value="HATPase_dom"/>
</dbReference>
<name>A0A8J3DBE6_9BACT</name>
<keyword evidence="4" id="KW-0808">Transferase</keyword>
<organism evidence="10 11">
    <name type="scientific">Persicitalea jodogahamensis</name>
    <dbReference type="NCBI Taxonomy" id="402147"/>
    <lineage>
        <taxon>Bacteria</taxon>
        <taxon>Pseudomonadati</taxon>
        <taxon>Bacteroidota</taxon>
        <taxon>Cytophagia</taxon>
        <taxon>Cytophagales</taxon>
        <taxon>Spirosomataceae</taxon>
        <taxon>Persicitalea</taxon>
    </lineage>
</organism>
<comment type="catalytic activity">
    <reaction evidence="1">
        <text>ATP + protein L-histidine = ADP + protein N-phospho-L-histidine.</text>
        <dbReference type="EC" id="2.7.13.3"/>
    </reaction>
</comment>
<dbReference type="EMBL" id="BMXF01000003">
    <property type="protein sequence ID" value="GHB78156.1"/>
    <property type="molecule type" value="Genomic_DNA"/>
</dbReference>
<dbReference type="GO" id="GO:0004673">
    <property type="term" value="F:protein histidine kinase activity"/>
    <property type="evidence" value="ECO:0007669"/>
    <property type="project" value="UniProtKB-EC"/>
</dbReference>
<dbReference type="GO" id="GO:0005524">
    <property type="term" value="F:ATP binding"/>
    <property type="evidence" value="ECO:0007669"/>
    <property type="project" value="UniProtKB-KW"/>
</dbReference>
<gene>
    <name evidence="10" type="ORF">GCM10007390_35480</name>
</gene>
<evidence type="ECO:0000256" key="6">
    <source>
        <dbReference type="ARBA" id="ARBA00022777"/>
    </source>
</evidence>
<dbReference type="Pfam" id="PF07568">
    <property type="entry name" value="HisKA_2"/>
    <property type="match status" value="1"/>
</dbReference>
<evidence type="ECO:0000256" key="2">
    <source>
        <dbReference type="ARBA" id="ARBA00012438"/>
    </source>
</evidence>
<reference evidence="10 11" key="1">
    <citation type="journal article" date="2014" name="Int. J. Syst. Evol. Microbiol.">
        <title>Complete genome sequence of Corynebacterium casei LMG S-19264T (=DSM 44701T), isolated from a smear-ripened cheese.</title>
        <authorList>
            <consortium name="US DOE Joint Genome Institute (JGI-PGF)"/>
            <person name="Walter F."/>
            <person name="Albersmeier A."/>
            <person name="Kalinowski J."/>
            <person name="Ruckert C."/>
        </authorList>
    </citation>
    <scope>NUCLEOTIDE SEQUENCE [LARGE SCALE GENOMIC DNA]</scope>
    <source>
        <strain evidence="10 11">KCTC 12866</strain>
    </source>
</reference>
<dbReference type="EC" id="2.7.13.3" evidence="2"/>
<feature type="domain" description="Histidine kinase/HSP90-like ATPase" evidence="9">
    <location>
        <begin position="459"/>
        <end position="566"/>
    </location>
</feature>
<dbReference type="InterPro" id="IPR011495">
    <property type="entry name" value="Sig_transdc_His_kin_sub2_dim/P"/>
</dbReference>
<dbReference type="PANTHER" id="PTHR41523:SF8">
    <property type="entry name" value="ETHYLENE RESPONSE SENSOR PROTEIN"/>
    <property type="match status" value="1"/>
</dbReference>
<keyword evidence="8" id="KW-0812">Transmembrane</keyword>